<dbReference type="InterPro" id="IPR003807">
    <property type="entry name" value="DUF202"/>
</dbReference>
<dbReference type="RefSeq" id="WP_005563914.1">
    <property type="nucleotide sequence ID" value="NZ_CAJUXZ010000001.1"/>
</dbReference>
<feature type="transmembrane region" description="Helical" evidence="5">
    <location>
        <begin position="47"/>
        <end position="65"/>
    </location>
</feature>
<protein>
    <submittedName>
        <fullName evidence="8">DUF202 domain-containing protein</fullName>
    </submittedName>
</protein>
<gene>
    <name evidence="7" type="ORF">O4328_21275</name>
    <name evidence="8" type="ORF">Q5707_22220</name>
</gene>
<dbReference type="EMBL" id="CP130953">
    <property type="protein sequence ID" value="WLF44653.1"/>
    <property type="molecule type" value="Genomic_DNA"/>
</dbReference>
<evidence type="ECO:0000313" key="9">
    <source>
        <dbReference type="Proteomes" id="UP001066327"/>
    </source>
</evidence>
<dbReference type="GO" id="GO:0012505">
    <property type="term" value="C:endomembrane system"/>
    <property type="evidence" value="ECO:0007669"/>
    <property type="project" value="UniProtKB-SubCell"/>
</dbReference>
<evidence type="ECO:0000256" key="4">
    <source>
        <dbReference type="ARBA" id="ARBA00023136"/>
    </source>
</evidence>
<evidence type="ECO:0000256" key="3">
    <source>
        <dbReference type="ARBA" id="ARBA00022989"/>
    </source>
</evidence>
<evidence type="ECO:0000259" key="6">
    <source>
        <dbReference type="Pfam" id="PF02656"/>
    </source>
</evidence>
<keyword evidence="4 5" id="KW-0472">Membrane</keyword>
<evidence type="ECO:0000313" key="10">
    <source>
        <dbReference type="Proteomes" id="UP001231166"/>
    </source>
</evidence>
<evidence type="ECO:0000256" key="2">
    <source>
        <dbReference type="ARBA" id="ARBA00022692"/>
    </source>
</evidence>
<sequence length="107" mass="11298">MVVIGSVDRDPGLQPDRTALAWRRTTLSAAATTVALLHIPTAHGDRAASLTLVPMAVLLLVITHISHRRGRSLQRGSHGMTRHHALLVALLLTATAVAAAATAAFDR</sequence>
<accession>A0AAX3Y5V1</accession>
<reference evidence="8" key="2">
    <citation type="submission" date="2023-07" db="EMBL/GenBank/DDBJ databases">
        <title>Genomic analysis of Rhodococcus opacus VOC-14 with glycol ethers degradation activity.</title>
        <authorList>
            <person name="Narkevich D.A."/>
            <person name="Hlushen A.M."/>
            <person name="Akhremchuk A.E."/>
            <person name="Sikolenko M.A."/>
            <person name="Valentovich L.N."/>
        </authorList>
    </citation>
    <scope>NUCLEOTIDE SEQUENCE</scope>
    <source>
        <strain evidence="8">VOC-14</strain>
    </source>
</reference>
<dbReference type="Pfam" id="PF02656">
    <property type="entry name" value="DUF202"/>
    <property type="match status" value="1"/>
</dbReference>
<dbReference type="Proteomes" id="UP001066327">
    <property type="component" value="Unassembled WGS sequence"/>
</dbReference>
<dbReference type="Proteomes" id="UP001231166">
    <property type="component" value="Chromosome"/>
</dbReference>
<keyword evidence="2 5" id="KW-0812">Transmembrane</keyword>
<organism evidence="8 10">
    <name type="scientific">Rhodococcus opacus</name>
    <name type="common">Nocardia opaca</name>
    <dbReference type="NCBI Taxonomy" id="37919"/>
    <lineage>
        <taxon>Bacteria</taxon>
        <taxon>Bacillati</taxon>
        <taxon>Actinomycetota</taxon>
        <taxon>Actinomycetes</taxon>
        <taxon>Mycobacteriales</taxon>
        <taxon>Nocardiaceae</taxon>
        <taxon>Rhodococcus</taxon>
    </lineage>
</organism>
<reference evidence="7" key="1">
    <citation type="submission" date="2022-12" db="EMBL/GenBank/DDBJ databases">
        <authorList>
            <person name="Krivoruchko A.V."/>
            <person name="Elkin A."/>
        </authorList>
    </citation>
    <scope>NUCLEOTIDE SEQUENCE</scope>
    <source>
        <strain evidence="7">IEGM 249</strain>
    </source>
</reference>
<feature type="domain" description="DUF202" evidence="6">
    <location>
        <begin position="10"/>
        <end position="69"/>
    </location>
</feature>
<evidence type="ECO:0000256" key="5">
    <source>
        <dbReference type="SAM" id="Phobius"/>
    </source>
</evidence>
<dbReference type="EMBL" id="JAPWIS010000011">
    <property type="protein sequence ID" value="MCZ4586189.1"/>
    <property type="molecule type" value="Genomic_DNA"/>
</dbReference>
<keyword evidence="9" id="KW-1185">Reference proteome</keyword>
<evidence type="ECO:0000256" key="1">
    <source>
        <dbReference type="ARBA" id="ARBA00004127"/>
    </source>
</evidence>
<evidence type="ECO:0000313" key="7">
    <source>
        <dbReference type="EMBL" id="MCZ4586189.1"/>
    </source>
</evidence>
<dbReference type="AlphaFoldDB" id="A0AAX3Y5V1"/>
<evidence type="ECO:0000313" key="8">
    <source>
        <dbReference type="EMBL" id="WLF44653.1"/>
    </source>
</evidence>
<proteinExistence type="predicted"/>
<keyword evidence="3 5" id="KW-1133">Transmembrane helix</keyword>
<comment type="subcellular location">
    <subcellularLocation>
        <location evidence="1">Endomembrane system</location>
        <topology evidence="1">Multi-pass membrane protein</topology>
    </subcellularLocation>
</comment>
<name>A0AAX3Y5V1_RHOOP</name>
<feature type="transmembrane region" description="Helical" evidence="5">
    <location>
        <begin position="85"/>
        <end position="105"/>
    </location>
</feature>